<dbReference type="Gramene" id="PUZ47107">
    <property type="protein sequence ID" value="PUZ47107"/>
    <property type="gene ID" value="GQ55_7G136300"/>
</dbReference>
<proteinExistence type="predicted"/>
<dbReference type="EMBL" id="CM009755">
    <property type="protein sequence ID" value="PUZ47107.1"/>
    <property type="molecule type" value="Genomic_DNA"/>
</dbReference>
<sequence length="452" mass="51725">MLMDGTIMLASLNLDIGAYNNFQEKQVVLKKFYEDKILPALEPRGLIARHLLHDKPGITFHQEFKSIASEPKYITSLELMTRCFDFLCEQRCFVTKNWSEPLGVSIGIFEFDHTMSFDGSDVYRGECDASYYKGKALACCTIWNSKDELLSSILVKKFDCHTSCMAEVIAMWACSDSSQVYKILCGTLLIEIDPNGNDGAAKVNKLLNYMRRYFNNLLPRWESREKLLLVDGIMRKGNVAGNEGSEDVVDQSSEAALKQSLVRRMVYYLTGNPVFKLIRKKSKFIKGLNTQRSNTVDLELEEACYVEVDEEHKLDATWHITSALRPGRLYIIMKDLDSRVDCTYDLKHLFGKFVSRYGEEGHSLFTIEVEELRFPTEEPKKIFGIRNFFTVFLTTESEGYLLSAPKKNADDKRVHVDQNVDDMPCGPDGESQDSYVIPHMRTKLPCYYGLMT</sequence>
<evidence type="ECO:0000313" key="1">
    <source>
        <dbReference type="EMBL" id="PUZ47107.1"/>
    </source>
</evidence>
<gene>
    <name evidence="1" type="ORF">GQ55_7G136300</name>
</gene>
<protein>
    <submittedName>
        <fullName evidence="1">Uncharacterized protein</fullName>
    </submittedName>
</protein>
<evidence type="ECO:0000313" key="2">
    <source>
        <dbReference type="Proteomes" id="UP000244336"/>
    </source>
</evidence>
<reference evidence="1 2" key="1">
    <citation type="submission" date="2018-04" db="EMBL/GenBank/DDBJ databases">
        <title>WGS assembly of Panicum hallii var. hallii HAL2.</title>
        <authorList>
            <person name="Lovell J."/>
            <person name="Jenkins J."/>
            <person name="Lowry D."/>
            <person name="Mamidi S."/>
            <person name="Sreedasyam A."/>
            <person name="Weng X."/>
            <person name="Barry K."/>
            <person name="Bonette J."/>
            <person name="Campitelli B."/>
            <person name="Daum C."/>
            <person name="Gordon S."/>
            <person name="Gould B."/>
            <person name="Lipzen A."/>
            <person name="MacQueen A."/>
            <person name="Palacio-Mejia J."/>
            <person name="Plott C."/>
            <person name="Shakirov E."/>
            <person name="Shu S."/>
            <person name="Yoshinaga Y."/>
            <person name="Zane M."/>
            <person name="Rokhsar D."/>
            <person name="Grimwood J."/>
            <person name="Schmutz J."/>
            <person name="Juenger T."/>
        </authorList>
    </citation>
    <scope>NUCLEOTIDE SEQUENCE [LARGE SCALE GENOMIC DNA]</scope>
    <source>
        <strain evidence="2">cv. HAL2</strain>
    </source>
</reference>
<accession>A0A2T7CUT7</accession>
<name>A0A2T7CUT7_9POAL</name>
<dbReference type="AlphaFoldDB" id="A0A2T7CUT7"/>
<dbReference type="Proteomes" id="UP000244336">
    <property type="component" value="Chromosome 7"/>
</dbReference>
<organism evidence="1 2">
    <name type="scientific">Panicum hallii var. hallii</name>
    <dbReference type="NCBI Taxonomy" id="1504633"/>
    <lineage>
        <taxon>Eukaryota</taxon>
        <taxon>Viridiplantae</taxon>
        <taxon>Streptophyta</taxon>
        <taxon>Embryophyta</taxon>
        <taxon>Tracheophyta</taxon>
        <taxon>Spermatophyta</taxon>
        <taxon>Magnoliopsida</taxon>
        <taxon>Liliopsida</taxon>
        <taxon>Poales</taxon>
        <taxon>Poaceae</taxon>
        <taxon>PACMAD clade</taxon>
        <taxon>Panicoideae</taxon>
        <taxon>Panicodae</taxon>
        <taxon>Paniceae</taxon>
        <taxon>Panicinae</taxon>
        <taxon>Panicum</taxon>
        <taxon>Panicum sect. Panicum</taxon>
    </lineage>
</organism>
<keyword evidence="2" id="KW-1185">Reference proteome</keyword>
<dbReference type="OrthoDB" id="10412157at2759"/>